<evidence type="ECO:0000256" key="1">
    <source>
        <dbReference type="SAM" id="MobiDB-lite"/>
    </source>
</evidence>
<proteinExistence type="predicted"/>
<protein>
    <submittedName>
        <fullName evidence="3 4">Uncharacterized protein</fullName>
    </submittedName>
</protein>
<reference evidence="2" key="1">
    <citation type="submission" date="2014-05" db="EMBL/GenBank/DDBJ databases">
        <title>The genome and life-stage specific transcriptomes of Globodera pallida elucidate key aspects of plant parasitism by a cyst nematode.</title>
        <authorList>
            <person name="Cotton J.A."/>
            <person name="Lilley C.J."/>
            <person name="Jones L.M."/>
            <person name="Kikuchi T."/>
            <person name="Reid A.J."/>
            <person name="Thorpe P."/>
            <person name="Tsai I.J."/>
            <person name="Beasley H."/>
            <person name="Blok V."/>
            <person name="Cock P.J.A."/>
            <person name="Van den Akker S.E."/>
            <person name="Holroyd N."/>
            <person name="Hunt M."/>
            <person name="Mantelin S."/>
            <person name="Naghra H."/>
            <person name="Pain A."/>
            <person name="Palomares-Rius J.E."/>
            <person name="Zarowiecki M."/>
            <person name="Berriman M."/>
            <person name="Jones J.T."/>
            <person name="Urwin P.E."/>
        </authorList>
    </citation>
    <scope>NUCLEOTIDE SEQUENCE [LARGE SCALE GENOMIC DNA]</scope>
    <source>
        <strain evidence="2">Lindley</strain>
    </source>
</reference>
<dbReference type="WBParaSite" id="GPLIN_000568900">
    <property type="protein sequence ID" value="GPLIN_000568900"/>
    <property type="gene ID" value="GPLIN_000568900"/>
</dbReference>
<dbReference type="WBParaSite" id="GPLIN_000569000">
    <property type="protein sequence ID" value="GPLIN_000569000"/>
    <property type="gene ID" value="GPLIN_000569000"/>
</dbReference>
<dbReference type="Proteomes" id="UP000050741">
    <property type="component" value="Unassembled WGS sequence"/>
</dbReference>
<name>A0A183BYJ9_GLOPA</name>
<feature type="region of interest" description="Disordered" evidence="1">
    <location>
        <begin position="1"/>
        <end position="37"/>
    </location>
</feature>
<accession>A0A183BYJ9</accession>
<reference evidence="3 4" key="2">
    <citation type="submission" date="2016-06" db="UniProtKB">
        <authorList>
            <consortium name="WormBaseParasite"/>
        </authorList>
    </citation>
    <scope>IDENTIFICATION</scope>
</reference>
<evidence type="ECO:0000313" key="2">
    <source>
        <dbReference type="Proteomes" id="UP000050741"/>
    </source>
</evidence>
<organism evidence="2 3">
    <name type="scientific">Globodera pallida</name>
    <name type="common">Potato cyst nematode worm</name>
    <name type="synonym">Heterodera pallida</name>
    <dbReference type="NCBI Taxonomy" id="36090"/>
    <lineage>
        <taxon>Eukaryota</taxon>
        <taxon>Metazoa</taxon>
        <taxon>Ecdysozoa</taxon>
        <taxon>Nematoda</taxon>
        <taxon>Chromadorea</taxon>
        <taxon>Rhabditida</taxon>
        <taxon>Tylenchina</taxon>
        <taxon>Tylenchomorpha</taxon>
        <taxon>Tylenchoidea</taxon>
        <taxon>Heteroderidae</taxon>
        <taxon>Heteroderinae</taxon>
        <taxon>Globodera</taxon>
    </lineage>
</organism>
<evidence type="ECO:0000313" key="4">
    <source>
        <dbReference type="WBParaSite" id="GPLIN_000569000"/>
    </source>
</evidence>
<sequence>MPHVRHPLNALRARNGRLGGSLRSPPAANSLFPAPTGQGFIRPQQQQKQQQLPACCKVMQKDVGIAEERGKFRCRAKTMLLLL</sequence>
<dbReference type="AlphaFoldDB" id="A0A183BYJ9"/>
<keyword evidence="2" id="KW-1185">Reference proteome</keyword>
<evidence type="ECO:0000313" key="3">
    <source>
        <dbReference type="WBParaSite" id="GPLIN_000568900"/>
    </source>
</evidence>